<protein>
    <submittedName>
        <fullName evidence="1">Uncharacterized protein</fullName>
    </submittedName>
</protein>
<name>A0A814NCC7_9BILA</name>
<dbReference type="Proteomes" id="UP000663864">
    <property type="component" value="Unassembled WGS sequence"/>
</dbReference>
<dbReference type="EMBL" id="CAJNOT010000838">
    <property type="protein sequence ID" value="CAF1091602.1"/>
    <property type="molecule type" value="Genomic_DNA"/>
</dbReference>
<reference evidence="1" key="1">
    <citation type="submission" date="2021-02" db="EMBL/GenBank/DDBJ databases">
        <authorList>
            <person name="Nowell W R."/>
        </authorList>
    </citation>
    <scope>NUCLEOTIDE SEQUENCE</scope>
</reference>
<comment type="caution">
    <text evidence="1">The sequence shown here is derived from an EMBL/GenBank/DDBJ whole genome shotgun (WGS) entry which is preliminary data.</text>
</comment>
<evidence type="ECO:0000313" key="1">
    <source>
        <dbReference type="EMBL" id="CAF1091602.1"/>
    </source>
</evidence>
<sequence>MDDSNSTASIVDDANNSIDAIDFMQRINDNHHALRTKCEAEYISEEQSVDSENIPERDHIINTQDRDYQQILMDIDFIDENQPLSPEYDEITGNDLVDNGSNEDYDVEELLSASMAK</sequence>
<evidence type="ECO:0000313" key="2">
    <source>
        <dbReference type="Proteomes" id="UP000663864"/>
    </source>
</evidence>
<gene>
    <name evidence="1" type="ORF">ZHD862_LOCUS17121</name>
</gene>
<accession>A0A814NCC7</accession>
<dbReference type="AlphaFoldDB" id="A0A814NCC7"/>
<proteinExistence type="predicted"/>
<organism evidence="1 2">
    <name type="scientific">Rotaria sordida</name>
    <dbReference type="NCBI Taxonomy" id="392033"/>
    <lineage>
        <taxon>Eukaryota</taxon>
        <taxon>Metazoa</taxon>
        <taxon>Spiralia</taxon>
        <taxon>Gnathifera</taxon>
        <taxon>Rotifera</taxon>
        <taxon>Eurotatoria</taxon>
        <taxon>Bdelloidea</taxon>
        <taxon>Philodinida</taxon>
        <taxon>Philodinidae</taxon>
        <taxon>Rotaria</taxon>
    </lineage>
</organism>